<sequence>MTLLSRWRIQWGPTIALGALLMIVSAVTSPVTQLAIKYPIRNKEVPRGAYARAIRQIESPLDSAAHGASTAIVLGIATDKTNFESPIPPLAAFCSTANCTFDRYYTLGVCMEIANISSQLKIGQFDGLNSTRVPLIDQFENQLSCRPPGYKLWKASLPGGYDLVHHSTGALILDMLVGNETFGFHDQADLLQTRISSMVLIYSSPIYRDISKGILTPEGIFRMTKKACRGPGHRDMRLHQVAHPRRRGFPRSSRSPHDPQRTCVPRQDQWNKTLVLESLCGDSREQVGNFSTNYEAMEEIAEALKATAVGYVIELV</sequence>
<comment type="caution">
    <text evidence="2">The sequence shown here is derived from an EMBL/GenBank/DDBJ whole genome shotgun (WGS) entry which is preliminary data.</text>
</comment>
<evidence type="ECO:0000313" key="2">
    <source>
        <dbReference type="EMBL" id="KAH7273192.1"/>
    </source>
</evidence>
<keyword evidence="3" id="KW-1185">Reference proteome</keyword>
<reference evidence="2" key="1">
    <citation type="journal article" date="2021" name="Nat. Commun.">
        <title>Genetic determinants of endophytism in the Arabidopsis root mycobiome.</title>
        <authorList>
            <person name="Mesny F."/>
            <person name="Miyauchi S."/>
            <person name="Thiergart T."/>
            <person name="Pickel B."/>
            <person name="Atanasova L."/>
            <person name="Karlsson M."/>
            <person name="Huettel B."/>
            <person name="Barry K.W."/>
            <person name="Haridas S."/>
            <person name="Chen C."/>
            <person name="Bauer D."/>
            <person name="Andreopoulos W."/>
            <person name="Pangilinan J."/>
            <person name="LaButti K."/>
            <person name="Riley R."/>
            <person name="Lipzen A."/>
            <person name="Clum A."/>
            <person name="Drula E."/>
            <person name="Henrissat B."/>
            <person name="Kohler A."/>
            <person name="Grigoriev I.V."/>
            <person name="Martin F.M."/>
            <person name="Hacquard S."/>
        </authorList>
    </citation>
    <scope>NUCLEOTIDE SEQUENCE</scope>
    <source>
        <strain evidence="2">FSSC 5 MPI-SDFR-AT-0091</strain>
    </source>
</reference>
<protein>
    <submittedName>
        <fullName evidence="2">Uncharacterized protein</fullName>
    </submittedName>
</protein>
<dbReference type="AlphaFoldDB" id="A0A9P9L363"/>
<name>A0A9P9L363_FUSSL</name>
<organism evidence="2 3">
    <name type="scientific">Fusarium solani</name>
    <name type="common">Filamentous fungus</name>
    <dbReference type="NCBI Taxonomy" id="169388"/>
    <lineage>
        <taxon>Eukaryota</taxon>
        <taxon>Fungi</taxon>
        <taxon>Dikarya</taxon>
        <taxon>Ascomycota</taxon>
        <taxon>Pezizomycotina</taxon>
        <taxon>Sordariomycetes</taxon>
        <taxon>Hypocreomycetidae</taxon>
        <taxon>Hypocreales</taxon>
        <taxon>Nectriaceae</taxon>
        <taxon>Fusarium</taxon>
        <taxon>Fusarium solani species complex</taxon>
    </lineage>
</organism>
<dbReference type="Proteomes" id="UP000736672">
    <property type="component" value="Unassembled WGS sequence"/>
</dbReference>
<evidence type="ECO:0000256" key="1">
    <source>
        <dbReference type="SAM" id="MobiDB-lite"/>
    </source>
</evidence>
<proteinExistence type="predicted"/>
<accession>A0A9P9L363</accession>
<dbReference type="PANTHER" id="PTHR35394:SF5">
    <property type="entry name" value="DUF3176 DOMAIN-CONTAINING PROTEIN"/>
    <property type="match status" value="1"/>
</dbReference>
<dbReference type="EMBL" id="JAGTJS010000003">
    <property type="protein sequence ID" value="KAH7273192.1"/>
    <property type="molecule type" value="Genomic_DNA"/>
</dbReference>
<feature type="region of interest" description="Disordered" evidence="1">
    <location>
        <begin position="244"/>
        <end position="263"/>
    </location>
</feature>
<gene>
    <name evidence="2" type="ORF">B0J15DRAFT_460903</name>
</gene>
<dbReference type="PANTHER" id="PTHR35394">
    <property type="entry name" value="DUF3176 DOMAIN-CONTAINING PROTEIN"/>
    <property type="match status" value="1"/>
</dbReference>
<evidence type="ECO:0000313" key="3">
    <source>
        <dbReference type="Proteomes" id="UP000736672"/>
    </source>
</evidence>
<dbReference type="OrthoDB" id="5242705at2759"/>